<keyword evidence="3" id="KW-1185">Reference proteome</keyword>
<dbReference type="AlphaFoldDB" id="W1NP06"/>
<reference evidence="3" key="1">
    <citation type="journal article" date="2013" name="Science">
        <title>The Amborella genome and the evolution of flowering plants.</title>
        <authorList>
            <consortium name="Amborella Genome Project"/>
        </authorList>
    </citation>
    <scope>NUCLEOTIDE SEQUENCE [LARGE SCALE GENOMIC DNA]</scope>
</reference>
<feature type="compositionally biased region" description="Basic and acidic residues" evidence="1">
    <location>
        <begin position="49"/>
        <end position="60"/>
    </location>
</feature>
<evidence type="ECO:0000313" key="3">
    <source>
        <dbReference type="Proteomes" id="UP000017836"/>
    </source>
</evidence>
<name>W1NP06_AMBTC</name>
<protein>
    <submittedName>
        <fullName evidence="2">Uncharacterized protein</fullName>
    </submittedName>
</protein>
<organism evidence="2 3">
    <name type="scientific">Amborella trichopoda</name>
    <dbReference type="NCBI Taxonomy" id="13333"/>
    <lineage>
        <taxon>Eukaryota</taxon>
        <taxon>Viridiplantae</taxon>
        <taxon>Streptophyta</taxon>
        <taxon>Embryophyta</taxon>
        <taxon>Tracheophyta</taxon>
        <taxon>Spermatophyta</taxon>
        <taxon>Magnoliopsida</taxon>
        <taxon>Amborellales</taxon>
        <taxon>Amborellaceae</taxon>
        <taxon>Amborella</taxon>
    </lineage>
</organism>
<sequence length="60" mass="6709">MLNRASRPTDFEIDALNNETRANYLKPTALYSGGVHAGSGSFNKTSSVSRRDWNPQHDEQ</sequence>
<evidence type="ECO:0000256" key="1">
    <source>
        <dbReference type="SAM" id="MobiDB-lite"/>
    </source>
</evidence>
<evidence type="ECO:0000313" key="2">
    <source>
        <dbReference type="EMBL" id="ERM97906.1"/>
    </source>
</evidence>
<dbReference type="Gramene" id="ERM97906">
    <property type="protein sequence ID" value="ERM97906"/>
    <property type="gene ID" value="AMTR_s00223p00018020"/>
</dbReference>
<accession>W1NP06</accession>
<dbReference type="HOGENOM" id="CLU_2944799_0_0_1"/>
<gene>
    <name evidence="2" type="ORF">AMTR_s00223p00018020</name>
</gene>
<dbReference type="EMBL" id="KI395686">
    <property type="protein sequence ID" value="ERM97906.1"/>
    <property type="molecule type" value="Genomic_DNA"/>
</dbReference>
<dbReference type="Proteomes" id="UP000017836">
    <property type="component" value="Unassembled WGS sequence"/>
</dbReference>
<feature type="region of interest" description="Disordered" evidence="1">
    <location>
        <begin position="35"/>
        <end position="60"/>
    </location>
</feature>
<proteinExistence type="predicted"/>